<dbReference type="SMART" id="SM00027">
    <property type="entry name" value="EH"/>
    <property type="match status" value="1"/>
</dbReference>
<dbReference type="PANTHER" id="PTHR11216:SF31">
    <property type="entry name" value="AT21416P"/>
    <property type="match status" value="1"/>
</dbReference>
<dbReference type="AlphaFoldDB" id="A0A8T0G8V6"/>
<dbReference type="CDD" id="cd00052">
    <property type="entry name" value="EH"/>
    <property type="match status" value="1"/>
</dbReference>
<evidence type="ECO:0000313" key="5">
    <source>
        <dbReference type="Proteomes" id="UP000822688"/>
    </source>
</evidence>
<dbReference type="InterPro" id="IPR002048">
    <property type="entry name" value="EF_hand_dom"/>
</dbReference>
<dbReference type="Proteomes" id="UP000822688">
    <property type="component" value="Chromosome 12"/>
</dbReference>
<dbReference type="GO" id="GO:0016197">
    <property type="term" value="P:endosomal transport"/>
    <property type="evidence" value="ECO:0007669"/>
    <property type="project" value="TreeGrafter"/>
</dbReference>
<accession>A0A8T0G8V6</accession>
<comment type="caution">
    <text evidence="4">The sequence shown here is derived from an EMBL/GenBank/DDBJ whole genome shotgun (WGS) entry which is preliminary data.</text>
</comment>
<evidence type="ECO:0000259" key="2">
    <source>
        <dbReference type="PROSITE" id="PS50031"/>
    </source>
</evidence>
<dbReference type="GO" id="GO:0005737">
    <property type="term" value="C:cytoplasm"/>
    <property type="evidence" value="ECO:0007669"/>
    <property type="project" value="TreeGrafter"/>
</dbReference>
<feature type="region of interest" description="Disordered" evidence="1">
    <location>
        <begin position="115"/>
        <end position="142"/>
    </location>
</feature>
<dbReference type="InterPro" id="IPR011992">
    <property type="entry name" value="EF-hand-dom_pair"/>
</dbReference>
<feature type="compositionally biased region" description="Polar residues" evidence="1">
    <location>
        <begin position="119"/>
        <end position="142"/>
    </location>
</feature>
<gene>
    <name evidence="4" type="ORF">KC19_12G174300</name>
</gene>
<dbReference type="EMBL" id="CM026433">
    <property type="protein sequence ID" value="KAG0555511.1"/>
    <property type="molecule type" value="Genomic_DNA"/>
</dbReference>
<protein>
    <submittedName>
        <fullName evidence="4">Uncharacterized protein</fullName>
    </submittedName>
</protein>
<name>A0A8T0G8V6_CERPU</name>
<dbReference type="GO" id="GO:0005886">
    <property type="term" value="C:plasma membrane"/>
    <property type="evidence" value="ECO:0007669"/>
    <property type="project" value="TreeGrafter"/>
</dbReference>
<evidence type="ECO:0000313" key="4">
    <source>
        <dbReference type="EMBL" id="KAG0555511.1"/>
    </source>
</evidence>
<dbReference type="Gene3D" id="1.10.238.10">
    <property type="entry name" value="EF-hand"/>
    <property type="match status" value="1"/>
</dbReference>
<reference evidence="4" key="1">
    <citation type="submission" date="2020-06" db="EMBL/GenBank/DDBJ databases">
        <title>WGS assembly of Ceratodon purpureus strain R40.</title>
        <authorList>
            <person name="Carey S.B."/>
            <person name="Jenkins J."/>
            <person name="Shu S."/>
            <person name="Lovell J.T."/>
            <person name="Sreedasyam A."/>
            <person name="Maumus F."/>
            <person name="Tiley G.P."/>
            <person name="Fernandez-Pozo N."/>
            <person name="Barry K."/>
            <person name="Chen C."/>
            <person name="Wang M."/>
            <person name="Lipzen A."/>
            <person name="Daum C."/>
            <person name="Saski C.A."/>
            <person name="Payton A.C."/>
            <person name="Mcbreen J.C."/>
            <person name="Conrad R.E."/>
            <person name="Kollar L.M."/>
            <person name="Olsson S."/>
            <person name="Huttunen S."/>
            <person name="Landis J.B."/>
            <person name="Wickett N.J."/>
            <person name="Johnson M.G."/>
            <person name="Rensing S.A."/>
            <person name="Grimwood J."/>
            <person name="Schmutz J."/>
            <person name="Mcdaniel S.F."/>
        </authorList>
    </citation>
    <scope>NUCLEOTIDE SEQUENCE</scope>
    <source>
        <strain evidence="4">R40</strain>
    </source>
</reference>
<dbReference type="PROSITE" id="PS50031">
    <property type="entry name" value="EH"/>
    <property type="match status" value="1"/>
</dbReference>
<dbReference type="GO" id="GO:0005509">
    <property type="term" value="F:calcium ion binding"/>
    <property type="evidence" value="ECO:0007669"/>
    <property type="project" value="InterPro"/>
</dbReference>
<dbReference type="InterPro" id="IPR000261">
    <property type="entry name" value="EH_dom"/>
</dbReference>
<evidence type="ECO:0000259" key="3">
    <source>
        <dbReference type="PROSITE" id="PS50222"/>
    </source>
</evidence>
<feature type="domain" description="EF-hand" evidence="3">
    <location>
        <begin position="47"/>
        <end position="82"/>
    </location>
</feature>
<dbReference type="PROSITE" id="PS50222">
    <property type="entry name" value="EF_HAND_2"/>
    <property type="match status" value="1"/>
</dbReference>
<organism evidence="4 5">
    <name type="scientific">Ceratodon purpureus</name>
    <name type="common">Fire moss</name>
    <name type="synonym">Dicranum purpureum</name>
    <dbReference type="NCBI Taxonomy" id="3225"/>
    <lineage>
        <taxon>Eukaryota</taxon>
        <taxon>Viridiplantae</taxon>
        <taxon>Streptophyta</taxon>
        <taxon>Embryophyta</taxon>
        <taxon>Bryophyta</taxon>
        <taxon>Bryophytina</taxon>
        <taxon>Bryopsida</taxon>
        <taxon>Dicranidae</taxon>
        <taxon>Pseudoditrichales</taxon>
        <taxon>Ditrichaceae</taxon>
        <taxon>Ceratodon</taxon>
    </lineage>
</organism>
<sequence>MDILSTNRSNARHDEQLYRQWFDYADAGNDGRLTGDDTVKFFSLSQLPRADLKQVWAIADVKRQGFLGFKEFVSAMQVISLAQSGKDLSPNMLRNADLDSISAPTVVGLEELIEKRQQRTSPSSNGSFRSNGPSPQKSQTSQWFNQSDMFCSAQRSTFNERVDPVGMSF</sequence>
<dbReference type="GO" id="GO:0006897">
    <property type="term" value="P:endocytosis"/>
    <property type="evidence" value="ECO:0007669"/>
    <property type="project" value="TreeGrafter"/>
</dbReference>
<proteinExistence type="predicted"/>
<keyword evidence="5" id="KW-1185">Reference proteome</keyword>
<evidence type="ECO:0000256" key="1">
    <source>
        <dbReference type="SAM" id="MobiDB-lite"/>
    </source>
</evidence>
<feature type="domain" description="EH" evidence="2">
    <location>
        <begin position="14"/>
        <end position="104"/>
    </location>
</feature>
<dbReference type="PANTHER" id="PTHR11216">
    <property type="entry name" value="EH DOMAIN"/>
    <property type="match status" value="1"/>
</dbReference>
<dbReference type="Pfam" id="PF12763">
    <property type="entry name" value="EH"/>
    <property type="match status" value="1"/>
</dbReference>
<dbReference type="SUPFAM" id="SSF47473">
    <property type="entry name" value="EF-hand"/>
    <property type="match status" value="1"/>
</dbReference>